<reference evidence="1" key="1">
    <citation type="submission" date="2018-11" db="EMBL/GenBank/DDBJ databases">
        <authorList>
            <consortium name="Pathogen Informatics"/>
        </authorList>
    </citation>
    <scope>NUCLEOTIDE SEQUENCE</scope>
</reference>
<proteinExistence type="predicted"/>
<accession>A0A3S5B3E5</accession>
<sequence>MISVQINIFDSMDMRHGSGRETLYLQTKAILHSLPDLLSRYEEAVKILPRSQQLQNKSISNSSPHELYSARLDLMEHEIKDNLDRSNLPQFSKCKIMQATGLYASFGNLNTATARYYNRYCSTVVVTIYDITMYQTSRFRDSINLESTFDSTINLS</sequence>
<dbReference type="AlphaFoldDB" id="A0A3S5B3E5"/>
<gene>
    <name evidence="1" type="ORF">PXEA_LOCUS5529</name>
</gene>
<name>A0A3S5B3E5_9PLAT</name>
<dbReference type="Proteomes" id="UP000784294">
    <property type="component" value="Unassembled WGS sequence"/>
</dbReference>
<dbReference type="EMBL" id="CAAALY010013727">
    <property type="protein sequence ID" value="VEL12089.1"/>
    <property type="molecule type" value="Genomic_DNA"/>
</dbReference>
<evidence type="ECO:0000313" key="2">
    <source>
        <dbReference type="Proteomes" id="UP000784294"/>
    </source>
</evidence>
<evidence type="ECO:0000313" key="1">
    <source>
        <dbReference type="EMBL" id="VEL12089.1"/>
    </source>
</evidence>
<comment type="caution">
    <text evidence="1">The sequence shown here is derived from an EMBL/GenBank/DDBJ whole genome shotgun (WGS) entry which is preliminary data.</text>
</comment>
<protein>
    <submittedName>
        <fullName evidence="1">Uncharacterized protein</fullName>
    </submittedName>
</protein>
<organism evidence="1 2">
    <name type="scientific">Protopolystoma xenopodis</name>
    <dbReference type="NCBI Taxonomy" id="117903"/>
    <lineage>
        <taxon>Eukaryota</taxon>
        <taxon>Metazoa</taxon>
        <taxon>Spiralia</taxon>
        <taxon>Lophotrochozoa</taxon>
        <taxon>Platyhelminthes</taxon>
        <taxon>Monogenea</taxon>
        <taxon>Polyopisthocotylea</taxon>
        <taxon>Polystomatidea</taxon>
        <taxon>Polystomatidae</taxon>
        <taxon>Protopolystoma</taxon>
    </lineage>
</organism>
<keyword evidence="2" id="KW-1185">Reference proteome</keyword>